<dbReference type="AlphaFoldDB" id="Q1Q5V9"/>
<reference evidence="1" key="2">
    <citation type="submission" date="2006-01" db="EMBL/GenBank/DDBJ databases">
        <authorList>
            <person name="Genoscope"/>
        </authorList>
    </citation>
    <scope>NUCLEOTIDE SEQUENCE</scope>
</reference>
<evidence type="ECO:0008006" key="4">
    <source>
        <dbReference type="Google" id="ProtNLM"/>
    </source>
</evidence>
<dbReference type="Proteomes" id="UP000501926">
    <property type="component" value="Chromosome"/>
</dbReference>
<dbReference type="EMBL" id="CP049055">
    <property type="protein sequence ID" value="QII12278.1"/>
    <property type="molecule type" value="Genomic_DNA"/>
</dbReference>
<organism evidence="1">
    <name type="scientific">Kuenenia stuttgartiensis</name>
    <dbReference type="NCBI Taxonomy" id="174633"/>
    <lineage>
        <taxon>Bacteria</taxon>
        <taxon>Pseudomonadati</taxon>
        <taxon>Planctomycetota</taxon>
        <taxon>Candidatus Brocadiia</taxon>
        <taxon>Candidatus Brocadiales</taxon>
        <taxon>Candidatus Brocadiaceae</taxon>
        <taxon>Candidatus Kuenenia</taxon>
    </lineage>
</organism>
<name>Q1Q5V9_KUEST</name>
<protein>
    <recommendedName>
        <fullName evidence="4">DUF2946 domain-containing protein</fullName>
    </recommendedName>
</protein>
<proteinExistence type="predicted"/>
<reference evidence="2 3" key="3">
    <citation type="submission" date="2020-02" db="EMBL/GenBank/DDBJ databases">
        <title>Newly sequenced genome of strain CSTR1 showed variability in Candidatus Kuenenia stuttgartiensis genomes.</title>
        <authorList>
            <person name="Ding C."/>
            <person name="Adrian L."/>
        </authorList>
    </citation>
    <scope>NUCLEOTIDE SEQUENCE [LARGE SCALE GENOMIC DNA]</scope>
    <source>
        <strain evidence="2 3">CSTR1</strain>
    </source>
</reference>
<dbReference type="EMBL" id="CT573071">
    <property type="protein sequence ID" value="CAJ75398.1"/>
    <property type="molecule type" value="Genomic_DNA"/>
</dbReference>
<sequence>MKFFTRKSLLRKVFYSILAVWFLLCILPGDCLLLGCTEEGTSHCNEEPSVVSSYDNDHTAAPGNASHCSTCCVLCAHNLILYTSHYHSNTHMDLIGNCAFIPTNRFNAIFQTIIFRPPRTIAEPF</sequence>
<gene>
    <name evidence="2" type="ORF">KsCSTR_28990</name>
    <name evidence="1" type="ORF">kuste4636</name>
</gene>
<evidence type="ECO:0000313" key="1">
    <source>
        <dbReference type="EMBL" id="CAJ75398.1"/>
    </source>
</evidence>
<reference evidence="1" key="1">
    <citation type="journal article" date="2006" name="Nature">
        <title>Deciphering the evolution and metabolism of an anammox bacterium from a community genome.</title>
        <authorList>
            <person name="Strous M."/>
            <person name="Pelletier E."/>
            <person name="Mangenot S."/>
            <person name="Rattei T."/>
            <person name="Lehner A."/>
            <person name="Taylor M.W."/>
            <person name="Horn M."/>
            <person name="Daims H."/>
            <person name="Bartol-Mavel D."/>
            <person name="Wincker P."/>
            <person name="Barbe V."/>
            <person name="Fonknechten N."/>
            <person name="Vallenet D."/>
            <person name="Segurens B."/>
            <person name="Schenowitz-Truong C."/>
            <person name="Medigue C."/>
            <person name="Collingro A."/>
            <person name="Snel B."/>
            <person name="Dutilh B.E."/>
            <person name="OpDenCamp H.J.M."/>
            <person name="vanDerDrift C."/>
            <person name="Cirpus I."/>
            <person name="vanDePas-Schoonen K.T."/>
            <person name="Harhangi H.R."/>
            <person name="vanNiftrik L."/>
            <person name="Schmid M."/>
            <person name="Keltjens J."/>
            <person name="vanDeVossenberg J."/>
            <person name="Kartal B."/>
            <person name="Meier H."/>
            <person name="Frishman D."/>
            <person name="Huynen M.A."/>
            <person name="Mewes H."/>
            <person name="Weissenbach J."/>
            <person name="Jetten M.S.M."/>
            <person name="Wagner M."/>
            <person name="LePaslier D."/>
        </authorList>
    </citation>
    <scope>NUCLEOTIDE SEQUENCE</scope>
</reference>
<evidence type="ECO:0000313" key="3">
    <source>
        <dbReference type="Proteomes" id="UP000501926"/>
    </source>
</evidence>
<evidence type="ECO:0000313" key="2">
    <source>
        <dbReference type="EMBL" id="QII12278.1"/>
    </source>
</evidence>
<accession>Q1Q5V9</accession>